<accession>A0A7G6WXH8</accession>
<evidence type="ECO:0000313" key="1">
    <source>
        <dbReference type="EMBL" id="QNE18693.1"/>
    </source>
</evidence>
<reference evidence="2" key="1">
    <citation type="submission" date="2019-09" db="EMBL/GenBank/DDBJ databases">
        <title>Antimicrobial potential of Antarctic Bacteria.</title>
        <authorList>
            <person name="Benaud N."/>
            <person name="Edwards R.J."/>
            <person name="Ferrari B.C."/>
        </authorList>
    </citation>
    <scope>NUCLEOTIDE SEQUENCE [LARGE SCALE GENOMIC DNA]</scope>
    <source>
        <strain evidence="2">SPB151</strain>
    </source>
</reference>
<dbReference type="Proteomes" id="UP000515563">
    <property type="component" value="Chromosome"/>
</dbReference>
<reference evidence="1 2" key="2">
    <citation type="journal article" date="2020" name="Microbiol. Resour. Announc.">
        <title>Antarctic desert soil bacteria exhibit high novel natural product potential, evaluated through long-read genome sequencing and comparative genomics.</title>
        <authorList>
            <person name="Benaud N."/>
            <person name="Edwards R.J."/>
            <person name="Amos T.G."/>
            <person name="D'Agostino P.M."/>
            <person name="Gutierrez-Chavez C."/>
            <person name="Montgomery K."/>
            <person name="Nicetic I."/>
            <person name="Ferrari B.C."/>
        </authorList>
    </citation>
    <scope>NUCLEOTIDE SEQUENCE [LARGE SCALE GENOMIC DNA]</scope>
    <source>
        <strain evidence="1 2">SPB151</strain>
    </source>
</reference>
<dbReference type="KEGG" id="kqi:F1D05_13210"/>
<organism evidence="1 2">
    <name type="scientific">Kribbella qitaiheensis</name>
    <dbReference type="NCBI Taxonomy" id="1544730"/>
    <lineage>
        <taxon>Bacteria</taxon>
        <taxon>Bacillati</taxon>
        <taxon>Actinomycetota</taxon>
        <taxon>Actinomycetes</taxon>
        <taxon>Propionibacteriales</taxon>
        <taxon>Kribbellaceae</taxon>
        <taxon>Kribbella</taxon>
    </lineage>
</organism>
<dbReference type="AlphaFoldDB" id="A0A7G6WXH8"/>
<keyword evidence="2" id="KW-1185">Reference proteome</keyword>
<proteinExistence type="predicted"/>
<name>A0A7G6WXH8_9ACTN</name>
<gene>
    <name evidence="1" type="ORF">F1D05_13210</name>
</gene>
<evidence type="ECO:0000313" key="2">
    <source>
        <dbReference type="Proteomes" id="UP000515563"/>
    </source>
</evidence>
<dbReference type="Pfam" id="PF10901">
    <property type="entry name" value="DUF2690"/>
    <property type="match status" value="1"/>
</dbReference>
<dbReference type="InterPro" id="IPR021224">
    <property type="entry name" value="DUF2690"/>
</dbReference>
<dbReference type="EMBL" id="CP043661">
    <property type="protein sequence ID" value="QNE18693.1"/>
    <property type="molecule type" value="Genomic_DNA"/>
</dbReference>
<protein>
    <submittedName>
        <fullName evidence="1">DUF2690 domain-containing protein</fullName>
    </submittedName>
</protein>
<sequence length="139" mass="15592">MAGPPGPKQQVIDGADPLDSGCYLDAATVSAKKVSLMDRRHIIGEIELRYSHREQAAWGRFVGSEGLDKLALHRHEVDLVIGVDRESDGESLEYQDDYWFDYQWGDLLKTGSGRLHAWVRICFDGAEVAYGETDRIDLP</sequence>